<feature type="domain" description="Acyltransferase 3" evidence="2">
    <location>
        <begin position="14"/>
        <end position="362"/>
    </location>
</feature>
<feature type="transmembrane region" description="Helical" evidence="1">
    <location>
        <begin position="80"/>
        <end position="99"/>
    </location>
</feature>
<dbReference type="GO" id="GO:0016746">
    <property type="term" value="F:acyltransferase activity"/>
    <property type="evidence" value="ECO:0007669"/>
    <property type="project" value="UniProtKB-KW"/>
</dbReference>
<dbReference type="InterPro" id="IPR050879">
    <property type="entry name" value="Acyltransferase_3"/>
</dbReference>
<feature type="domain" description="SGNH" evidence="3">
    <location>
        <begin position="447"/>
        <end position="681"/>
    </location>
</feature>
<dbReference type="Pfam" id="PF01757">
    <property type="entry name" value="Acyl_transf_3"/>
    <property type="match status" value="1"/>
</dbReference>
<proteinExistence type="predicted"/>
<feature type="transmembrane region" description="Helical" evidence="1">
    <location>
        <begin position="387"/>
        <end position="407"/>
    </location>
</feature>
<protein>
    <submittedName>
        <fullName evidence="4">Acyltransferase family protein</fullName>
    </submittedName>
</protein>
<keyword evidence="4" id="KW-0012">Acyltransferase</keyword>
<gene>
    <name evidence="4" type="ORF">GCM10009827_112150</name>
</gene>
<dbReference type="RefSeq" id="WP_344514497.1">
    <property type="nucleotide sequence ID" value="NZ_BAAAQD010000047.1"/>
</dbReference>
<keyword evidence="4" id="KW-0808">Transferase</keyword>
<dbReference type="Proteomes" id="UP001501470">
    <property type="component" value="Unassembled WGS sequence"/>
</dbReference>
<dbReference type="InterPro" id="IPR043968">
    <property type="entry name" value="SGNH"/>
</dbReference>
<dbReference type="InterPro" id="IPR002656">
    <property type="entry name" value="Acyl_transf_3_dom"/>
</dbReference>
<feature type="transmembrane region" description="Helical" evidence="1">
    <location>
        <begin position="280"/>
        <end position="299"/>
    </location>
</feature>
<evidence type="ECO:0000313" key="4">
    <source>
        <dbReference type="EMBL" id="GAA1571758.1"/>
    </source>
</evidence>
<evidence type="ECO:0000259" key="2">
    <source>
        <dbReference type="Pfam" id="PF01757"/>
    </source>
</evidence>
<dbReference type="EMBL" id="BAAAQD010000047">
    <property type="protein sequence ID" value="GAA1571758.1"/>
    <property type="molecule type" value="Genomic_DNA"/>
</dbReference>
<sequence length="694" mass="72760">MAAGGEETRHHRRDIQGLRAVAVTLVVLYHCGLPVPGGFVGVDVFFVVSGHVICAMLLRELAATGRIRLRTFYARRARRLLPALAVVSAATIAATTLLFSPLDGSMSAVGYASAAASLLCANGYFFRFAGSYFQPHAESNPLLHLWTLSIEEQFYLLFPAALGAVWLIARRRRPQRPATAVLITALALAGVASLGLAVCLTYGWVPRAVGVPALTDPEVVRRLAFYAPVTRAWEFLAGAAVAVATAGGRAPRRAVRTLLAWTGTVLLAAAAFGIDADDPFPGLLAAVPVAAALCLLVAGSAPGPAAPTAWLSARPAVALGDLSYSWYLWHWPVIVIAGTCLPDLPGVRPLAALASLVPAVLAYRLVELPIHRPDRRRKSPLTAAATVRLAVVCLLLPAAAGLGVAVATRHGWFRPDIAAVRAITAPAHIDLTAGCAQQLPLGDPARRPCTWPTPGSRGTALLIGDSNAGHLAEPAIAAGRAAGLDVQIATMGGCPLLSQVRYLSEPCRRFAEGSLRAIAEHDPPYGAVIVSNASYGYLNGSAAPLLLPDAPGDAHGSARQREIAAWSTDLARTVATIAPRSPVIVIGAVPQHRDLPGCLRPRLLSTPSPDCGHLRPDEVRRLRDDIVAAERAVAASAGAQYLDLGERLCTAGGGCSAFVDGALVYRDGAHLSVSGAMLYQQPLRDALTRTRSSP</sequence>
<keyword evidence="1" id="KW-0812">Transmembrane</keyword>
<name>A0ABN2D7G0_9ACTN</name>
<keyword evidence="1" id="KW-0472">Membrane</keyword>
<comment type="caution">
    <text evidence="4">The sequence shown here is derived from an EMBL/GenBank/DDBJ whole genome shotgun (WGS) entry which is preliminary data.</text>
</comment>
<feature type="transmembrane region" description="Helical" evidence="1">
    <location>
        <begin position="153"/>
        <end position="169"/>
    </location>
</feature>
<dbReference type="PANTHER" id="PTHR23028">
    <property type="entry name" value="ACETYLTRANSFERASE"/>
    <property type="match status" value="1"/>
</dbReference>
<feature type="transmembrane region" description="Helical" evidence="1">
    <location>
        <begin position="181"/>
        <end position="205"/>
    </location>
</feature>
<evidence type="ECO:0000313" key="5">
    <source>
        <dbReference type="Proteomes" id="UP001501470"/>
    </source>
</evidence>
<keyword evidence="5" id="KW-1185">Reference proteome</keyword>
<dbReference type="SUPFAM" id="SSF52266">
    <property type="entry name" value="SGNH hydrolase"/>
    <property type="match status" value="1"/>
</dbReference>
<organism evidence="4 5">
    <name type="scientific">Dactylosporangium maewongense</name>
    <dbReference type="NCBI Taxonomy" id="634393"/>
    <lineage>
        <taxon>Bacteria</taxon>
        <taxon>Bacillati</taxon>
        <taxon>Actinomycetota</taxon>
        <taxon>Actinomycetes</taxon>
        <taxon>Micromonosporales</taxon>
        <taxon>Micromonosporaceae</taxon>
        <taxon>Dactylosporangium</taxon>
    </lineage>
</organism>
<evidence type="ECO:0000256" key="1">
    <source>
        <dbReference type="SAM" id="Phobius"/>
    </source>
</evidence>
<dbReference type="Pfam" id="PF19040">
    <property type="entry name" value="SGNH"/>
    <property type="match status" value="1"/>
</dbReference>
<evidence type="ECO:0000259" key="3">
    <source>
        <dbReference type="Pfam" id="PF19040"/>
    </source>
</evidence>
<dbReference type="PANTHER" id="PTHR23028:SF53">
    <property type="entry name" value="ACYL_TRANSF_3 DOMAIN-CONTAINING PROTEIN"/>
    <property type="match status" value="1"/>
</dbReference>
<feature type="transmembrane region" description="Helical" evidence="1">
    <location>
        <begin position="17"/>
        <end position="35"/>
    </location>
</feature>
<keyword evidence="1" id="KW-1133">Transmembrane helix</keyword>
<feature type="transmembrane region" description="Helical" evidence="1">
    <location>
        <begin position="225"/>
        <end position="246"/>
    </location>
</feature>
<reference evidence="4 5" key="1">
    <citation type="journal article" date="2019" name="Int. J. Syst. Evol. Microbiol.">
        <title>The Global Catalogue of Microorganisms (GCM) 10K type strain sequencing project: providing services to taxonomists for standard genome sequencing and annotation.</title>
        <authorList>
            <consortium name="The Broad Institute Genomics Platform"/>
            <consortium name="The Broad Institute Genome Sequencing Center for Infectious Disease"/>
            <person name="Wu L."/>
            <person name="Ma J."/>
        </authorList>
    </citation>
    <scope>NUCLEOTIDE SEQUENCE [LARGE SCALE GENOMIC DNA]</scope>
    <source>
        <strain evidence="4 5">JCM 15933</strain>
    </source>
</reference>
<accession>A0ABN2D7G0</accession>
<feature type="transmembrane region" description="Helical" evidence="1">
    <location>
        <begin position="258"/>
        <end position="274"/>
    </location>
</feature>